<accession>A0A8X6HPK5</accession>
<comment type="caution">
    <text evidence="1">The sequence shown here is derived from an EMBL/GenBank/DDBJ whole genome shotgun (WGS) entry which is preliminary data.</text>
</comment>
<evidence type="ECO:0000313" key="2">
    <source>
        <dbReference type="Proteomes" id="UP000887116"/>
    </source>
</evidence>
<dbReference type="Proteomes" id="UP000887116">
    <property type="component" value="Unassembled WGS sequence"/>
</dbReference>
<dbReference type="EMBL" id="BMAO01038797">
    <property type="protein sequence ID" value="GFR27183.1"/>
    <property type="molecule type" value="Genomic_DNA"/>
</dbReference>
<proteinExistence type="predicted"/>
<dbReference type="AlphaFoldDB" id="A0A8X6HPK5"/>
<name>A0A8X6HPK5_TRICU</name>
<reference evidence="1" key="1">
    <citation type="submission" date="2020-07" db="EMBL/GenBank/DDBJ databases">
        <title>Multicomponent nature underlies the extraordinary mechanical properties of spider dragline silk.</title>
        <authorList>
            <person name="Kono N."/>
            <person name="Nakamura H."/>
            <person name="Mori M."/>
            <person name="Yoshida Y."/>
            <person name="Ohtoshi R."/>
            <person name="Malay A.D."/>
            <person name="Moran D.A.P."/>
            <person name="Tomita M."/>
            <person name="Numata K."/>
            <person name="Arakawa K."/>
        </authorList>
    </citation>
    <scope>NUCLEOTIDE SEQUENCE</scope>
</reference>
<evidence type="ECO:0000313" key="1">
    <source>
        <dbReference type="EMBL" id="GFR27183.1"/>
    </source>
</evidence>
<sequence>MNHVPLYSNLARHQIGRYLQAKYRFVLCDEFDSKGGRDRVSIRKFCKIWPVGKNGQGENSGSVGSRGDVDKHAYPGKSRSAKVILRYIHKQDGIESILAQDFVQNERLNRLIQNVVKSGQSNTISTLLAIDGLIGPKLNNGPQFEYKKYLENLKYSSSGEQGRYDREDDDLVKRTHVFAIRKVYKEVKNLQSDENVDSKLMHCVYQVMSSMLKESAGLELPKGPGIPLPDNVMKACSDVYWSNTSWEYFNRLVEILKSKIVVSTNNADSLTSNVEDGSAKKRKKEEQHEIFFFQFKVTWKTLVHQSR</sequence>
<organism evidence="1 2">
    <name type="scientific">Trichonephila clavata</name>
    <name type="common">Joro spider</name>
    <name type="synonym">Nephila clavata</name>
    <dbReference type="NCBI Taxonomy" id="2740835"/>
    <lineage>
        <taxon>Eukaryota</taxon>
        <taxon>Metazoa</taxon>
        <taxon>Ecdysozoa</taxon>
        <taxon>Arthropoda</taxon>
        <taxon>Chelicerata</taxon>
        <taxon>Arachnida</taxon>
        <taxon>Araneae</taxon>
        <taxon>Araneomorphae</taxon>
        <taxon>Entelegynae</taxon>
        <taxon>Araneoidea</taxon>
        <taxon>Nephilidae</taxon>
        <taxon>Trichonephila</taxon>
    </lineage>
</organism>
<keyword evidence="2" id="KW-1185">Reference proteome</keyword>
<gene>
    <name evidence="1" type="primary">AVEN_257716_1</name>
    <name evidence="1" type="ORF">TNCT_415801</name>
</gene>
<protein>
    <submittedName>
        <fullName evidence="1">Uncharacterized protein</fullName>
    </submittedName>
</protein>